<feature type="transmembrane region" description="Helical" evidence="21">
    <location>
        <begin position="160"/>
        <end position="177"/>
    </location>
</feature>
<dbReference type="GO" id="GO:0005886">
    <property type="term" value="C:plasma membrane"/>
    <property type="evidence" value="ECO:0007669"/>
    <property type="project" value="UniProtKB-SubCell"/>
</dbReference>
<dbReference type="PANTHER" id="PTHR30474">
    <property type="entry name" value="CELL CYCLE PROTEIN"/>
    <property type="match status" value="1"/>
</dbReference>
<dbReference type="PANTHER" id="PTHR30474:SF2">
    <property type="entry name" value="PEPTIDOGLYCAN GLYCOSYLTRANSFERASE FTSW-RELATED"/>
    <property type="match status" value="1"/>
</dbReference>
<evidence type="ECO:0000256" key="12">
    <source>
        <dbReference type="ARBA" id="ARBA00023306"/>
    </source>
</evidence>
<evidence type="ECO:0000256" key="11">
    <source>
        <dbReference type="ARBA" id="ARBA00023136"/>
    </source>
</evidence>
<evidence type="ECO:0000256" key="16">
    <source>
        <dbReference type="ARBA" id="ARBA00038053"/>
    </source>
</evidence>
<dbReference type="Pfam" id="PF01098">
    <property type="entry name" value="FTSW_RODA_SPOVE"/>
    <property type="match status" value="1"/>
</dbReference>
<dbReference type="AlphaFoldDB" id="A0A0R2PTJ9"/>
<feature type="transmembrane region" description="Helical" evidence="21">
    <location>
        <begin position="134"/>
        <end position="154"/>
    </location>
</feature>
<keyword evidence="8" id="KW-0133">Cell shape</keyword>
<keyword evidence="10 21" id="KW-1133">Transmembrane helix</keyword>
<comment type="pathway">
    <text evidence="2">Cell wall biogenesis; peptidoglycan biosynthesis.</text>
</comment>
<proteinExistence type="inferred from homology"/>
<evidence type="ECO:0000313" key="23">
    <source>
        <dbReference type="Proteomes" id="UP000050874"/>
    </source>
</evidence>
<dbReference type="EC" id="2.4.99.28" evidence="19"/>
<evidence type="ECO:0000256" key="18">
    <source>
        <dbReference type="ARBA" id="ARBA00041418"/>
    </source>
</evidence>
<name>A0A0R2PTJ9_9GAMM</name>
<keyword evidence="7 21" id="KW-0812">Transmembrane</keyword>
<keyword evidence="13" id="KW-0961">Cell wall biogenesis/degradation</keyword>
<keyword evidence="5" id="KW-0328">Glycosyltransferase</keyword>
<gene>
    <name evidence="22" type="ORF">ABR63_04190</name>
</gene>
<keyword evidence="9" id="KW-0573">Peptidoglycan synthesis</keyword>
<dbReference type="NCBIfam" id="TIGR02614">
    <property type="entry name" value="ftsW"/>
    <property type="match status" value="1"/>
</dbReference>
<feature type="transmembrane region" description="Helical" evidence="21">
    <location>
        <begin position="269"/>
        <end position="293"/>
    </location>
</feature>
<keyword evidence="6" id="KW-0808">Transferase</keyword>
<evidence type="ECO:0000313" key="22">
    <source>
        <dbReference type="EMBL" id="KRO41289.1"/>
    </source>
</evidence>
<dbReference type="InterPro" id="IPR013437">
    <property type="entry name" value="FtsW"/>
</dbReference>
<comment type="similarity">
    <text evidence="16">Belongs to the SEDS family. FtsW subfamily.</text>
</comment>
<organism evidence="22 23">
    <name type="scientific">SAR86 cluster bacterium BACL1 MAG-120920-bin57</name>
    <dbReference type="NCBI Taxonomy" id="1655571"/>
    <lineage>
        <taxon>Bacteria</taxon>
        <taxon>Pseudomonadati</taxon>
        <taxon>Pseudomonadota</taxon>
        <taxon>Gammaproteobacteria</taxon>
        <taxon>SAR86 cluster</taxon>
    </lineage>
</organism>
<accession>A0A0R2PTJ9</accession>
<dbReference type="GO" id="GO:0008360">
    <property type="term" value="P:regulation of cell shape"/>
    <property type="evidence" value="ECO:0007669"/>
    <property type="project" value="UniProtKB-KW"/>
</dbReference>
<evidence type="ECO:0000256" key="21">
    <source>
        <dbReference type="SAM" id="Phobius"/>
    </source>
</evidence>
<dbReference type="Proteomes" id="UP000050874">
    <property type="component" value="Unassembled WGS sequence"/>
</dbReference>
<dbReference type="GO" id="GO:0009252">
    <property type="term" value="P:peptidoglycan biosynthetic process"/>
    <property type="evidence" value="ECO:0007669"/>
    <property type="project" value="UniProtKB-KW"/>
</dbReference>
<dbReference type="InterPro" id="IPR018365">
    <property type="entry name" value="Cell_cycle_FtsW-rel_CS"/>
</dbReference>
<evidence type="ECO:0000256" key="20">
    <source>
        <dbReference type="ARBA" id="ARBA00049902"/>
    </source>
</evidence>
<dbReference type="InterPro" id="IPR001182">
    <property type="entry name" value="FtsW/RodA"/>
</dbReference>
<evidence type="ECO:0000256" key="19">
    <source>
        <dbReference type="ARBA" id="ARBA00044770"/>
    </source>
</evidence>
<dbReference type="EMBL" id="LIAV01000010">
    <property type="protein sequence ID" value="KRO41289.1"/>
    <property type="molecule type" value="Genomic_DNA"/>
</dbReference>
<evidence type="ECO:0000256" key="14">
    <source>
        <dbReference type="ARBA" id="ARBA00032370"/>
    </source>
</evidence>
<evidence type="ECO:0000256" key="2">
    <source>
        <dbReference type="ARBA" id="ARBA00004752"/>
    </source>
</evidence>
<evidence type="ECO:0000256" key="9">
    <source>
        <dbReference type="ARBA" id="ARBA00022984"/>
    </source>
</evidence>
<keyword evidence="11 21" id="KW-0472">Membrane</keyword>
<feature type="transmembrane region" description="Helical" evidence="21">
    <location>
        <begin position="338"/>
        <end position="357"/>
    </location>
</feature>
<protein>
    <recommendedName>
        <fullName evidence="17">Probable peptidoglycan glycosyltransferase FtsW</fullName>
        <ecNumber evidence="19">2.4.99.28</ecNumber>
    </recommendedName>
    <alternativeName>
        <fullName evidence="18">Cell division protein FtsW</fullName>
    </alternativeName>
    <alternativeName>
        <fullName evidence="15">Cell wall polymerase</fullName>
    </alternativeName>
    <alternativeName>
        <fullName evidence="14">Peptidoglycan polymerase</fullName>
    </alternativeName>
</protein>
<evidence type="ECO:0000256" key="5">
    <source>
        <dbReference type="ARBA" id="ARBA00022676"/>
    </source>
</evidence>
<feature type="transmembrane region" description="Helical" evidence="21">
    <location>
        <begin position="184"/>
        <end position="207"/>
    </location>
</feature>
<evidence type="ECO:0000256" key="17">
    <source>
        <dbReference type="ARBA" id="ARBA00041185"/>
    </source>
</evidence>
<reference evidence="23" key="1">
    <citation type="submission" date="2015-10" db="EMBL/GenBank/DDBJ databases">
        <title>Metagenome-Assembled Genomes uncover a global brackish microbiome.</title>
        <authorList>
            <person name="Hugerth L.W."/>
            <person name="Larsson J."/>
            <person name="Alneberg J."/>
            <person name="Lindh M.V."/>
            <person name="Legrand C."/>
            <person name="Pinhassi J."/>
            <person name="Andersson A."/>
        </authorList>
    </citation>
    <scope>NUCLEOTIDE SEQUENCE [LARGE SCALE GENOMIC DNA]</scope>
</reference>
<feature type="transmembrane region" description="Helical" evidence="21">
    <location>
        <begin position="6"/>
        <end position="26"/>
    </location>
</feature>
<evidence type="ECO:0000256" key="7">
    <source>
        <dbReference type="ARBA" id="ARBA00022692"/>
    </source>
</evidence>
<sequence>MINKDNILIILPFLCLLFIGIIMVTSSSVYVAEKMYGNPFQFAEKQIIFLCIGMLATIIAMSIPSNLFYHYDWFFLLASFLLLLALLLPGIGTEVNGSTRWIRLGPINIQPSEISKLALLIYISGYCVRRQSEINTTLGFFRPLVILAGFGLLIMSQPDLGSTLVISMMVIAILFFAGISFLQFLLLICLMVSFAAYAVFFIAFRYARLISFTDPFAHFKEAGWQLGNALLGIGRGEWFGVGLGNSIQKNLYLPEPHTDFIFAVLVEEFGVAGSLILLALYAFLIVGIIMTAIKSIELGNLFNGLFAFGTGILIAIQALFNIGVNLGMLPTKGLTLPFISYGGTSLIVFMFMIGMVLRINYENRVTK</sequence>
<comment type="caution">
    <text evidence="22">The sequence shown here is derived from an EMBL/GenBank/DDBJ whole genome shotgun (WGS) entry which is preliminary data.</text>
</comment>
<dbReference type="GO" id="GO:0032153">
    <property type="term" value="C:cell division site"/>
    <property type="evidence" value="ECO:0007669"/>
    <property type="project" value="TreeGrafter"/>
</dbReference>
<evidence type="ECO:0000256" key="4">
    <source>
        <dbReference type="ARBA" id="ARBA00022618"/>
    </source>
</evidence>
<dbReference type="GO" id="GO:0071555">
    <property type="term" value="P:cell wall organization"/>
    <property type="evidence" value="ECO:0007669"/>
    <property type="project" value="UniProtKB-KW"/>
</dbReference>
<evidence type="ECO:0000256" key="15">
    <source>
        <dbReference type="ARBA" id="ARBA00033270"/>
    </source>
</evidence>
<evidence type="ECO:0000256" key="6">
    <source>
        <dbReference type="ARBA" id="ARBA00022679"/>
    </source>
</evidence>
<feature type="transmembrane region" description="Helical" evidence="21">
    <location>
        <begin position="305"/>
        <end position="326"/>
    </location>
</feature>
<evidence type="ECO:0000256" key="13">
    <source>
        <dbReference type="ARBA" id="ARBA00023316"/>
    </source>
</evidence>
<evidence type="ECO:0000256" key="1">
    <source>
        <dbReference type="ARBA" id="ARBA00004651"/>
    </source>
</evidence>
<keyword evidence="3" id="KW-1003">Cell membrane</keyword>
<comment type="subcellular location">
    <subcellularLocation>
        <location evidence="1">Cell membrane</location>
        <topology evidence="1">Multi-pass membrane protein</topology>
    </subcellularLocation>
</comment>
<keyword evidence="4 22" id="KW-0132">Cell division</keyword>
<evidence type="ECO:0000256" key="10">
    <source>
        <dbReference type="ARBA" id="ARBA00022989"/>
    </source>
</evidence>
<evidence type="ECO:0000256" key="8">
    <source>
        <dbReference type="ARBA" id="ARBA00022960"/>
    </source>
</evidence>
<feature type="transmembrane region" description="Helical" evidence="21">
    <location>
        <begin position="73"/>
        <end position="93"/>
    </location>
</feature>
<dbReference type="GO" id="GO:0015648">
    <property type="term" value="F:lipid-linked peptidoglycan transporter activity"/>
    <property type="evidence" value="ECO:0007669"/>
    <property type="project" value="TreeGrafter"/>
</dbReference>
<feature type="transmembrane region" description="Helical" evidence="21">
    <location>
        <begin position="47"/>
        <end position="67"/>
    </location>
</feature>
<keyword evidence="12" id="KW-0131">Cell cycle</keyword>
<dbReference type="GO" id="GO:0051301">
    <property type="term" value="P:cell division"/>
    <property type="evidence" value="ECO:0007669"/>
    <property type="project" value="UniProtKB-KW"/>
</dbReference>
<comment type="catalytic activity">
    <reaction evidence="20">
        <text>[GlcNAc-(1-&gt;4)-Mur2Ac(oyl-L-Ala-gamma-D-Glu-L-Lys-D-Ala-D-Ala)](n)-di-trans,octa-cis-undecaprenyl diphosphate + beta-D-GlcNAc-(1-&gt;4)-Mur2Ac(oyl-L-Ala-gamma-D-Glu-L-Lys-D-Ala-D-Ala)-di-trans,octa-cis-undecaprenyl diphosphate = [GlcNAc-(1-&gt;4)-Mur2Ac(oyl-L-Ala-gamma-D-Glu-L-Lys-D-Ala-D-Ala)](n+1)-di-trans,octa-cis-undecaprenyl diphosphate + di-trans,octa-cis-undecaprenyl diphosphate + H(+)</text>
        <dbReference type="Rhea" id="RHEA:23708"/>
        <dbReference type="Rhea" id="RHEA-COMP:9602"/>
        <dbReference type="Rhea" id="RHEA-COMP:9603"/>
        <dbReference type="ChEBI" id="CHEBI:15378"/>
        <dbReference type="ChEBI" id="CHEBI:58405"/>
        <dbReference type="ChEBI" id="CHEBI:60033"/>
        <dbReference type="ChEBI" id="CHEBI:78435"/>
        <dbReference type="EC" id="2.4.99.28"/>
    </reaction>
</comment>
<evidence type="ECO:0000256" key="3">
    <source>
        <dbReference type="ARBA" id="ARBA00022475"/>
    </source>
</evidence>
<dbReference type="GO" id="GO:0008955">
    <property type="term" value="F:peptidoglycan glycosyltransferase activity"/>
    <property type="evidence" value="ECO:0007669"/>
    <property type="project" value="UniProtKB-EC"/>
</dbReference>
<dbReference type="PROSITE" id="PS00428">
    <property type="entry name" value="FTSW_RODA_SPOVE"/>
    <property type="match status" value="1"/>
</dbReference>